<evidence type="ECO:0000256" key="4">
    <source>
        <dbReference type="ARBA" id="ARBA00022840"/>
    </source>
</evidence>
<protein>
    <submittedName>
        <fullName evidence="6">ABC transporter ATP-binding protein</fullName>
    </submittedName>
</protein>
<evidence type="ECO:0000256" key="2">
    <source>
        <dbReference type="ARBA" id="ARBA00022448"/>
    </source>
</evidence>
<dbReference type="EMBL" id="JBHUHD010000001">
    <property type="protein sequence ID" value="MFD2142707.1"/>
    <property type="molecule type" value="Genomic_DNA"/>
</dbReference>
<dbReference type="InterPro" id="IPR017871">
    <property type="entry name" value="ABC_transporter-like_CS"/>
</dbReference>
<dbReference type="PROSITE" id="PS50893">
    <property type="entry name" value="ABC_TRANSPORTER_2"/>
    <property type="match status" value="1"/>
</dbReference>
<dbReference type="InterPro" id="IPR013611">
    <property type="entry name" value="Transp-assoc_OB_typ2"/>
</dbReference>
<accession>A0ABW4Z3B4</accession>
<keyword evidence="7" id="KW-1185">Reference proteome</keyword>
<dbReference type="InterPro" id="IPR027417">
    <property type="entry name" value="P-loop_NTPase"/>
</dbReference>
<dbReference type="InterPro" id="IPR003439">
    <property type="entry name" value="ABC_transporter-like_ATP-bd"/>
</dbReference>
<dbReference type="InterPro" id="IPR008995">
    <property type="entry name" value="Mo/tungstate-bd_C_term_dom"/>
</dbReference>
<proteinExistence type="inferred from homology"/>
<dbReference type="GO" id="GO:0005524">
    <property type="term" value="F:ATP binding"/>
    <property type="evidence" value="ECO:0007669"/>
    <property type="project" value="UniProtKB-KW"/>
</dbReference>
<reference evidence="7" key="1">
    <citation type="journal article" date="2019" name="Int. J. Syst. Evol. Microbiol.">
        <title>The Global Catalogue of Microorganisms (GCM) 10K type strain sequencing project: providing services to taxonomists for standard genome sequencing and annotation.</title>
        <authorList>
            <consortium name="The Broad Institute Genomics Platform"/>
            <consortium name="The Broad Institute Genome Sequencing Center for Infectious Disease"/>
            <person name="Wu L."/>
            <person name="Ma J."/>
        </authorList>
    </citation>
    <scope>NUCLEOTIDE SEQUENCE [LARGE SCALE GENOMIC DNA]</scope>
    <source>
        <strain evidence="7">CCM 7435</strain>
    </source>
</reference>
<sequence>MAYIHLDGVSRQYGSVWAVDRVNMAIEKHEFVSLLGPSGSGKTTLLRIIAGLERPTQGRVLIDGEDVTELPPHKRGVAMVFQEFLLFPHRTVYENLAFPLRMLKLPKGEIEARVEWVVGILALRGLETRYPNQLSGGQQQRVALGRGLVGRPKVLLLDEPLANLDRELRQEMEVEIRKHQTGLGIPFVYVTHNQEEALSMSDRIAVVRGGRIEDFASRADIYDRPKTAFIAQFVGRSSRFEAIVAGGDRRLALRGDGILIEAESQPGLALGERVAAYVKNEKVRLKPAEPGGADAPNALPATVRHVILRGAYAEYVLGWSGGELIASRPRSEAEFAEGAAVTAFWNAADVDLFPVSEPGR</sequence>
<dbReference type="Pfam" id="PF00005">
    <property type="entry name" value="ABC_tran"/>
    <property type="match status" value="1"/>
</dbReference>
<feature type="domain" description="ABC transporter" evidence="5">
    <location>
        <begin position="4"/>
        <end position="234"/>
    </location>
</feature>
<dbReference type="PROSITE" id="PS00211">
    <property type="entry name" value="ABC_TRANSPORTER_1"/>
    <property type="match status" value="1"/>
</dbReference>
<dbReference type="SUPFAM" id="SSF50331">
    <property type="entry name" value="MOP-like"/>
    <property type="match status" value="1"/>
</dbReference>
<dbReference type="SMART" id="SM00382">
    <property type="entry name" value="AAA"/>
    <property type="match status" value="1"/>
</dbReference>
<evidence type="ECO:0000259" key="5">
    <source>
        <dbReference type="PROSITE" id="PS50893"/>
    </source>
</evidence>
<gene>
    <name evidence="6" type="ORF">ACFSNC_20050</name>
</gene>
<keyword evidence="4 6" id="KW-0067">ATP-binding</keyword>
<keyword evidence="3" id="KW-0547">Nucleotide-binding</keyword>
<evidence type="ECO:0000313" key="7">
    <source>
        <dbReference type="Proteomes" id="UP001597299"/>
    </source>
</evidence>
<dbReference type="InterPro" id="IPR003593">
    <property type="entry name" value="AAA+_ATPase"/>
</dbReference>
<dbReference type="Gene3D" id="3.40.50.300">
    <property type="entry name" value="P-loop containing nucleotide triphosphate hydrolases"/>
    <property type="match status" value="1"/>
</dbReference>
<dbReference type="SUPFAM" id="SSF52540">
    <property type="entry name" value="P-loop containing nucleoside triphosphate hydrolases"/>
    <property type="match status" value="1"/>
</dbReference>
<dbReference type="PANTHER" id="PTHR42781">
    <property type="entry name" value="SPERMIDINE/PUTRESCINE IMPORT ATP-BINDING PROTEIN POTA"/>
    <property type="match status" value="1"/>
</dbReference>
<comment type="similarity">
    <text evidence="1">Belongs to the ABC transporter superfamily.</text>
</comment>
<dbReference type="RefSeq" id="WP_343207744.1">
    <property type="nucleotide sequence ID" value="NZ_JAHBGB010000037.1"/>
</dbReference>
<evidence type="ECO:0000256" key="1">
    <source>
        <dbReference type="ARBA" id="ARBA00005417"/>
    </source>
</evidence>
<evidence type="ECO:0000313" key="6">
    <source>
        <dbReference type="EMBL" id="MFD2142707.1"/>
    </source>
</evidence>
<dbReference type="Proteomes" id="UP001597299">
    <property type="component" value="Unassembled WGS sequence"/>
</dbReference>
<evidence type="ECO:0000256" key="3">
    <source>
        <dbReference type="ARBA" id="ARBA00022741"/>
    </source>
</evidence>
<name>A0ABW4Z3B4_9HYPH</name>
<comment type="caution">
    <text evidence="6">The sequence shown here is derived from an EMBL/GenBank/DDBJ whole genome shotgun (WGS) entry which is preliminary data.</text>
</comment>
<keyword evidence="2" id="KW-0813">Transport</keyword>
<dbReference type="InterPro" id="IPR050093">
    <property type="entry name" value="ABC_SmlMolc_Importer"/>
</dbReference>
<organism evidence="6 7">
    <name type="scientific">Ancylobacter oerskovii</name>
    <dbReference type="NCBI Taxonomy" id="459519"/>
    <lineage>
        <taxon>Bacteria</taxon>
        <taxon>Pseudomonadati</taxon>
        <taxon>Pseudomonadota</taxon>
        <taxon>Alphaproteobacteria</taxon>
        <taxon>Hyphomicrobiales</taxon>
        <taxon>Xanthobacteraceae</taxon>
        <taxon>Ancylobacter</taxon>
    </lineage>
</organism>
<dbReference type="PANTHER" id="PTHR42781:SF4">
    <property type="entry name" value="SPERMIDINE_PUTRESCINE IMPORT ATP-BINDING PROTEIN POTA"/>
    <property type="match status" value="1"/>
</dbReference>
<dbReference type="Pfam" id="PF08402">
    <property type="entry name" value="TOBE_2"/>
    <property type="match status" value="1"/>
</dbReference>